<name>A0A1M4YWR1_9BACT</name>
<dbReference type="Proteomes" id="UP000184164">
    <property type="component" value="Unassembled WGS sequence"/>
</dbReference>
<dbReference type="Pfam" id="PF12900">
    <property type="entry name" value="Pyridox_ox_2"/>
    <property type="match status" value="1"/>
</dbReference>
<keyword evidence="2" id="KW-1185">Reference proteome</keyword>
<dbReference type="EMBL" id="FQUM01000003">
    <property type="protein sequence ID" value="SHF10233.1"/>
    <property type="molecule type" value="Genomic_DNA"/>
</dbReference>
<protein>
    <recommendedName>
        <fullName evidence="3">Pyridoxamine 5'-phosphate oxidase</fullName>
    </recommendedName>
</protein>
<gene>
    <name evidence="1" type="ORF">SAMN05444274_103499</name>
</gene>
<dbReference type="OrthoDB" id="9794935at2"/>
<dbReference type="InterPro" id="IPR012349">
    <property type="entry name" value="Split_barrel_FMN-bd"/>
</dbReference>
<reference evidence="1 2" key="1">
    <citation type="submission" date="2016-11" db="EMBL/GenBank/DDBJ databases">
        <authorList>
            <person name="Jaros S."/>
            <person name="Januszkiewicz K."/>
            <person name="Wedrychowicz H."/>
        </authorList>
    </citation>
    <scope>NUCLEOTIDE SEQUENCE [LARGE SCALE GENOMIC DNA]</scope>
    <source>
        <strain evidence="1 2">DSM 26910</strain>
    </source>
</reference>
<dbReference type="AlphaFoldDB" id="A0A1M4YWR1"/>
<dbReference type="InterPro" id="IPR024747">
    <property type="entry name" value="Pyridox_Oxase-rel"/>
</dbReference>
<dbReference type="STRING" id="1484053.SAMN05444274_103499"/>
<evidence type="ECO:0008006" key="3">
    <source>
        <dbReference type="Google" id="ProtNLM"/>
    </source>
</evidence>
<evidence type="ECO:0000313" key="2">
    <source>
        <dbReference type="Proteomes" id="UP000184164"/>
    </source>
</evidence>
<dbReference type="RefSeq" id="WP_073000905.1">
    <property type="nucleotide sequence ID" value="NZ_FQUM01000003.1"/>
</dbReference>
<dbReference type="SUPFAM" id="SSF50475">
    <property type="entry name" value="FMN-binding split barrel"/>
    <property type="match status" value="1"/>
</dbReference>
<dbReference type="PANTHER" id="PTHR34071:SF2">
    <property type="entry name" value="FLAVIN-NUCLEOTIDE-BINDING PROTEIN"/>
    <property type="match status" value="1"/>
</dbReference>
<accession>A0A1M4YWR1</accession>
<organism evidence="1 2">
    <name type="scientific">Mariniphaga anaerophila</name>
    <dbReference type="NCBI Taxonomy" id="1484053"/>
    <lineage>
        <taxon>Bacteria</taxon>
        <taxon>Pseudomonadati</taxon>
        <taxon>Bacteroidota</taxon>
        <taxon>Bacteroidia</taxon>
        <taxon>Marinilabiliales</taxon>
        <taxon>Prolixibacteraceae</taxon>
        <taxon>Mariniphaga</taxon>
    </lineage>
</organism>
<dbReference type="PANTHER" id="PTHR34071">
    <property type="entry name" value="5-NITROIMIDAZOLE ANTIBIOTICS RESISTANCE PROTEIN, NIMA-FAMILY-RELATED PROTEIN-RELATED"/>
    <property type="match status" value="1"/>
</dbReference>
<proteinExistence type="predicted"/>
<sequence length="160" mass="18287">MRTLPIKNQSEIYEVIRACKTCYVAMSLNDSPYVLPMNFALEGDTVILHSAQSGRMWDTLQQNPKVCINWILGEELAWQDVRVGCSYRVKSKSILVEGTVEFVEDYDEKERCLHFFMTQYSDREFKFSAPAVKNVGVMKVKIEAISGKDFGAKAETPWNS</sequence>
<evidence type="ECO:0000313" key="1">
    <source>
        <dbReference type="EMBL" id="SHF10233.1"/>
    </source>
</evidence>
<dbReference type="Gene3D" id="2.30.110.10">
    <property type="entry name" value="Electron Transport, Fmn-binding Protein, Chain A"/>
    <property type="match status" value="1"/>
</dbReference>